<proteinExistence type="inferred from homology"/>
<evidence type="ECO:0000256" key="4">
    <source>
        <dbReference type="ARBA" id="ARBA00022614"/>
    </source>
</evidence>
<dbReference type="Gramene" id="TraesCS7A02G143700.1">
    <property type="protein sequence ID" value="TraesCS7A02G143700.1"/>
    <property type="gene ID" value="TraesCS7A02G143700"/>
</dbReference>
<keyword evidence="3" id="KW-1003">Cell membrane</keyword>
<dbReference type="Gramene" id="TraesWEE_scaffold_071712_01G000100.1">
    <property type="protein sequence ID" value="TraesWEE_scaffold_071712_01G000100.1"/>
    <property type="gene ID" value="TraesWEE_scaffold_071712_01G000100"/>
</dbReference>
<dbReference type="InterPro" id="IPR001611">
    <property type="entry name" value="Leu-rich_rpt"/>
</dbReference>
<evidence type="ECO:0000313" key="17">
    <source>
        <dbReference type="Proteomes" id="UP000019116"/>
    </source>
</evidence>
<dbReference type="Pfam" id="PF08263">
    <property type="entry name" value="LRRNT_2"/>
    <property type="match status" value="1"/>
</dbReference>
<dbReference type="SMR" id="A0A3B6REG7"/>
<dbReference type="EnsemblPlants" id="TraesCS7A02G143700.1">
    <property type="protein sequence ID" value="TraesCS7A02G143700.1"/>
    <property type="gene ID" value="TraesCS7A02G143700"/>
</dbReference>
<reference evidence="16" key="2">
    <citation type="submission" date="2018-10" db="UniProtKB">
        <authorList>
            <consortium name="EnsemblPlants"/>
        </authorList>
    </citation>
    <scope>IDENTIFICATION</scope>
</reference>
<evidence type="ECO:0000259" key="14">
    <source>
        <dbReference type="Pfam" id="PF08263"/>
    </source>
</evidence>
<dbReference type="AlphaFoldDB" id="A0A3B6REG7"/>
<dbReference type="Proteomes" id="UP000019116">
    <property type="component" value="Chromosome 7A"/>
</dbReference>
<feature type="domain" description="Leucine-rich repeat-containing N-terminal plant-type" evidence="14">
    <location>
        <begin position="31"/>
        <end position="68"/>
    </location>
</feature>
<evidence type="ECO:0000256" key="7">
    <source>
        <dbReference type="ARBA" id="ARBA00022729"/>
    </source>
</evidence>
<dbReference type="SMART" id="SM00369">
    <property type="entry name" value="LRR_TYP"/>
    <property type="match status" value="7"/>
</dbReference>
<evidence type="ECO:0000313" key="16">
    <source>
        <dbReference type="EnsemblPlants" id="TraesCS7A02G143700.1"/>
    </source>
</evidence>
<dbReference type="InterPro" id="IPR013210">
    <property type="entry name" value="LRR_N_plant-typ"/>
</dbReference>
<dbReference type="Pfam" id="PF23598">
    <property type="entry name" value="LRR_14"/>
    <property type="match status" value="1"/>
</dbReference>
<evidence type="ECO:0000256" key="12">
    <source>
        <dbReference type="SAM" id="Phobius"/>
    </source>
</evidence>
<evidence type="ECO:0000256" key="13">
    <source>
        <dbReference type="SAM" id="SignalP"/>
    </source>
</evidence>
<dbReference type="PROSITE" id="PS51450">
    <property type="entry name" value="LRR"/>
    <property type="match status" value="1"/>
</dbReference>
<dbReference type="PROSITE" id="PS51257">
    <property type="entry name" value="PROKAR_LIPOPROTEIN"/>
    <property type="match status" value="1"/>
</dbReference>
<name>A0A3B6REG7_WHEAT</name>
<evidence type="ECO:0000256" key="2">
    <source>
        <dbReference type="ARBA" id="ARBA00009592"/>
    </source>
</evidence>
<dbReference type="InterPro" id="IPR032675">
    <property type="entry name" value="LRR_dom_sf"/>
</dbReference>
<keyword evidence="4" id="KW-0433">Leucine-rich repeat</keyword>
<dbReference type="InterPro" id="IPR003591">
    <property type="entry name" value="Leu-rich_rpt_typical-subtyp"/>
</dbReference>
<feature type="chain" id="PRO_5017391463" evidence="13">
    <location>
        <begin position="29"/>
        <end position="852"/>
    </location>
</feature>
<dbReference type="Gramene" id="TraesKAR7A01G0067520.1">
    <property type="protein sequence ID" value="cds.TraesKAR7A01G0067520.1"/>
    <property type="gene ID" value="TraesKAR7A01G0067520"/>
</dbReference>
<keyword evidence="8" id="KW-0677">Repeat</keyword>
<evidence type="ECO:0000259" key="15">
    <source>
        <dbReference type="Pfam" id="PF23598"/>
    </source>
</evidence>
<evidence type="ECO:0000256" key="1">
    <source>
        <dbReference type="ARBA" id="ARBA00004251"/>
    </source>
</evidence>
<dbReference type="Gramene" id="TraesCS7A03G0337600.1">
    <property type="protein sequence ID" value="TraesCS7A03G0337600.1.CDS"/>
    <property type="gene ID" value="TraesCS7A03G0337600"/>
</dbReference>
<evidence type="ECO:0000256" key="8">
    <source>
        <dbReference type="ARBA" id="ARBA00022737"/>
    </source>
</evidence>
<feature type="signal peptide" evidence="13">
    <location>
        <begin position="1"/>
        <end position="28"/>
    </location>
</feature>
<feature type="domain" description="Disease resistance R13L4/SHOC-2-like LRR" evidence="15">
    <location>
        <begin position="126"/>
        <end position="355"/>
    </location>
</feature>
<accession>A0A3B6REG7</accession>
<keyword evidence="11" id="KW-0325">Glycoprotein</keyword>
<protein>
    <submittedName>
        <fullName evidence="16">Uncharacterized protein</fullName>
    </submittedName>
</protein>
<evidence type="ECO:0000256" key="10">
    <source>
        <dbReference type="ARBA" id="ARBA00023136"/>
    </source>
</evidence>
<dbReference type="PANTHER" id="PTHR48062">
    <property type="entry name" value="RECEPTOR-LIKE PROTEIN 14"/>
    <property type="match status" value="1"/>
</dbReference>
<comment type="subcellular location">
    <subcellularLocation>
        <location evidence="1">Cell membrane</location>
        <topology evidence="1">Single-pass type I membrane protein</topology>
    </subcellularLocation>
</comment>
<dbReference type="Gene3D" id="3.80.10.10">
    <property type="entry name" value="Ribonuclease Inhibitor"/>
    <property type="match status" value="4"/>
</dbReference>
<dbReference type="InterPro" id="IPR055414">
    <property type="entry name" value="LRR_R13L4/SHOC2-like"/>
</dbReference>
<dbReference type="GO" id="GO:0005886">
    <property type="term" value="C:plasma membrane"/>
    <property type="evidence" value="ECO:0007669"/>
    <property type="project" value="UniProtKB-SubCell"/>
</dbReference>
<dbReference type="PANTHER" id="PTHR48062:SF70">
    <property type="entry name" value="LEUCINE-RICH REPEAT-CONTAINING N-TERMINAL PLANT-TYPE DOMAIN-CONTAINING PROTEIN"/>
    <property type="match status" value="1"/>
</dbReference>
<keyword evidence="17" id="KW-1185">Reference proteome</keyword>
<dbReference type="InterPro" id="IPR051502">
    <property type="entry name" value="RLP_Defense_Trigger"/>
</dbReference>
<comment type="similarity">
    <text evidence="2">Belongs to the RLP family.</text>
</comment>
<dbReference type="FunFam" id="3.80.10.10:FF:000111">
    <property type="entry name" value="LRR receptor-like serine/threonine-protein kinase ERECTA"/>
    <property type="match status" value="1"/>
</dbReference>
<organism evidence="16">
    <name type="scientific">Triticum aestivum</name>
    <name type="common">Wheat</name>
    <dbReference type="NCBI Taxonomy" id="4565"/>
    <lineage>
        <taxon>Eukaryota</taxon>
        <taxon>Viridiplantae</taxon>
        <taxon>Streptophyta</taxon>
        <taxon>Embryophyta</taxon>
        <taxon>Tracheophyta</taxon>
        <taxon>Spermatophyta</taxon>
        <taxon>Magnoliopsida</taxon>
        <taxon>Liliopsida</taxon>
        <taxon>Poales</taxon>
        <taxon>Poaceae</taxon>
        <taxon>BOP clade</taxon>
        <taxon>Pooideae</taxon>
        <taxon>Triticodae</taxon>
        <taxon>Triticeae</taxon>
        <taxon>Triticinae</taxon>
        <taxon>Triticum</taxon>
    </lineage>
</organism>
<sequence>MPRPCTMPPAMALLLCLAVLSSGGGCEGRRDDERATLLDIRGQFNYNSSLDWNSTATDCCRWEGVSCSSRTARVTGLDLSMLHGIASSTGLLNTTMFLPLQELQDLSLSGLKIQGCTPGAGFEVWSKLHRLKVLDLSYNGKLMESDVPSLVAISSLRSLFLNGNDFKLSIMKVDTLDIGNNDIKGTIPTDICNMRDLQVLYLSDNLLFGEIPSCMQNLTSLRILGLSENNRLIVKFPSLIFAKLTSLEKLSLVNNSLEGVLSLSSLQNHRQLTKLELASSGNNFHVQTENPATNLPAQIQVLVLRNCNLNGNSGIIPSFLLHQHKLEFVDMSNNNLSGNFPSWLIENNVNLSHLVLGSNSFAGPLLPSKVHTGLQWLDASSNRLSILPVDINTTLPNLSYISLSGNSYKGNFPSSFSYMNSLQYLELSYNNFLDDIAAAFVGNMLNIIGLKLSGNHFCGSFSPNILLPAVKHLLLSDNEIAGKIPEKLCDSLILMTFDASNNKLTGLLPTCISALSELAILNLRGNSLAGSIPSEGNNIYTMDLQENQFSGVLPKLIGKSFPKLKVLLLKGNMFEGTVPNDICSLKYLRLLDLSHNRLSGQLPLCMNIMGSDDSLFDFQPGFGTFPVLFNVIGLPDQEEFMTKGRQDNYRGNILNYMTGLDFSSNQLKGSIHESIGGMKWLRALNFSENKFDGSIPQSLSNLSDLESLDLSHNNLAGQIPSELVALQSLAVFSVAYNNLSGPTPGTRGQFLTFDQSSYEGNPYLCGPPLKKSCSVTPSIPELEENVEEDDKVGYIILFGCSAMFYMVGFWTSLGVLYFKTSWRWSWFSVVDRFGDYVLVKFFVFTKKIRSTN</sequence>
<dbReference type="SUPFAM" id="SSF52058">
    <property type="entry name" value="L domain-like"/>
    <property type="match status" value="2"/>
</dbReference>
<reference evidence="16" key="1">
    <citation type="submission" date="2018-08" db="EMBL/GenBank/DDBJ databases">
        <authorList>
            <person name="Rossello M."/>
        </authorList>
    </citation>
    <scope>NUCLEOTIDE SEQUENCE [LARGE SCALE GENOMIC DNA]</scope>
    <source>
        <strain evidence="16">cv. Chinese Spring</strain>
    </source>
</reference>
<dbReference type="GO" id="GO:0009742">
    <property type="term" value="P:brassinosteroid mediated signaling pathway"/>
    <property type="evidence" value="ECO:0007669"/>
    <property type="project" value="UniProtKB-KW"/>
</dbReference>
<keyword evidence="7 13" id="KW-0732">Signal</keyword>
<dbReference type="Pfam" id="PF13855">
    <property type="entry name" value="LRR_8"/>
    <property type="match status" value="2"/>
</dbReference>
<evidence type="ECO:0000256" key="9">
    <source>
        <dbReference type="ARBA" id="ARBA00022989"/>
    </source>
</evidence>
<dbReference type="Gramene" id="TraesCAD_scaffold_020553_01G000300.1">
    <property type="protein sequence ID" value="TraesCAD_scaffold_020553_01G000300.1"/>
    <property type="gene ID" value="TraesCAD_scaffold_020553_01G000300"/>
</dbReference>
<evidence type="ECO:0000256" key="6">
    <source>
        <dbReference type="ARBA" id="ARBA00022692"/>
    </source>
</evidence>
<keyword evidence="5" id="KW-1070">Brassinosteroid signaling pathway</keyword>
<evidence type="ECO:0000256" key="11">
    <source>
        <dbReference type="ARBA" id="ARBA00023180"/>
    </source>
</evidence>
<dbReference type="OMA" id="STATDCC"/>
<dbReference type="STRING" id="4565.A0A3B6REG7"/>
<dbReference type="Pfam" id="PF00560">
    <property type="entry name" value="LRR_1"/>
    <property type="match status" value="1"/>
</dbReference>
<feature type="transmembrane region" description="Helical" evidence="12">
    <location>
        <begin position="792"/>
        <end position="818"/>
    </location>
</feature>
<evidence type="ECO:0000256" key="5">
    <source>
        <dbReference type="ARBA" id="ARBA00022626"/>
    </source>
</evidence>
<dbReference type="PRINTS" id="PR00019">
    <property type="entry name" value="LEURICHRPT"/>
</dbReference>
<keyword evidence="10 12" id="KW-0472">Membrane</keyword>
<keyword evidence="9 12" id="KW-1133">Transmembrane helix</keyword>
<keyword evidence="6 12" id="KW-0812">Transmembrane</keyword>
<dbReference type="FunFam" id="3.80.10.10:FF:000095">
    <property type="entry name" value="LRR receptor-like serine/threonine-protein kinase GSO1"/>
    <property type="match status" value="1"/>
</dbReference>
<evidence type="ECO:0000256" key="3">
    <source>
        <dbReference type="ARBA" id="ARBA00022475"/>
    </source>
</evidence>